<dbReference type="Pfam" id="PF21238">
    <property type="entry name" value="Pus10_C"/>
    <property type="match status" value="1"/>
</dbReference>
<protein>
    <recommendedName>
        <fullName evidence="2">tRNA pseudouridine(55) synthase</fullName>
        <ecNumber evidence="2">5.4.99.25</ecNumber>
    </recommendedName>
</protein>
<dbReference type="InterPro" id="IPR020103">
    <property type="entry name" value="PsdUridine_synth_cat_dom_sf"/>
</dbReference>
<keyword evidence="4" id="KW-0413">Isomerase</keyword>
<dbReference type="PANTHER" id="PTHR21568:SF0">
    <property type="entry name" value="TRNA PSEUDOURIDINE SYNTHASE PUS10"/>
    <property type="match status" value="1"/>
</dbReference>
<gene>
    <name evidence="9" type="primary">LOC140015569</name>
</gene>
<feature type="region of interest" description="Disordered" evidence="5">
    <location>
        <begin position="1"/>
        <end position="20"/>
    </location>
</feature>
<reference evidence="9" key="1">
    <citation type="submission" date="2025-08" db="UniProtKB">
        <authorList>
            <consortium name="RefSeq"/>
        </authorList>
    </citation>
    <scope>IDENTIFICATION</scope>
    <source>
        <tissue evidence="9">Leaves</tissue>
    </source>
</reference>
<evidence type="ECO:0000256" key="3">
    <source>
        <dbReference type="ARBA" id="ARBA00022694"/>
    </source>
</evidence>
<keyword evidence="3" id="KW-0819">tRNA processing</keyword>
<dbReference type="Proteomes" id="UP001652660">
    <property type="component" value="Chromosome 10c"/>
</dbReference>
<feature type="domain" description="Pus10-like C-terminal" evidence="7">
    <location>
        <begin position="335"/>
        <end position="529"/>
    </location>
</feature>
<accession>A0ABM4VXT4</accession>
<evidence type="ECO:0000256" key="5">
    <source>
        <dbReference type="SAM" id="MobiDB-lite"/>
    </source>
</evidence>
<dbReference type="Pfam" id="PF21237">
    <property type="entry name" value="Pus10_N_euk"/>
    <property type="match status" value="1"/>
</dbReference>
<dbReference type="SUPFAM" id="SSF55120">
    <property type="entry name" value="Pseudouridine synthase"/>
    <property type="match status" value="1"/>
</dbReference>
<evidence type="ECO:0000259" key="6">
    <source>
        <dbReference type="Pfam" id="PF21237"/>
    </source>
</evidence>
<evidence type="ECO:0000256" key="2">
    <source>
        <dbReference type="ARBA" id="ARBA00012787"/>
    </source>
</evidence>
<evidence type="ECO:0000313" key="9">
    <source>
        <dbReference type="RefSeq" id="XP_071924338.1"/>
    </source>
</evidence>
<dbReference type="EC" id="5.4.99.25" evidence="2"/>
<dbReference type="InterPro" id="IPR039894">
    <property type="entry name" value="Pus10-like"/>
</dbReference>
<keyword evidence="8" id="KW-1185">Reference proteome</keyword>
<evidence type="ECO:0000259" key="7">
    <source>
        <dbReference type="Pfam" id="PF21238"/>
    </source>
</evidence>
<feature type="compositionally biased region" description="Polar residues" evidence="5">
    <location>
        <begin position="1"/>
        <end position="10"/>
    </location>
</feature>
<dbReference type="InterPro" id="IPR048741">
    <property type="entry name" value="Pus10-like_C"/>
</dbReference>
<dbReference type="Gene3D" id="3.30.70.3190">
    <property type="match status" value="1"/>
</dbReference>
<dbReference type="Gene3D" id="3.30.70.2510">
    <property type="match status" value="1"/>
</dbReference>
<evidence type="ECO:0000256" key="4">
    <source>
        <dbReference type="ARBA" id="ARBA00023235"/>
    </source>
</evidence>
<proteinExistence type="inferred from homology"/>
<dbReference type="InterPro" id="IPR048742">
    <property type="entry name" value="Pus10_N_euk"/>
</dbReference>
<name>A0ABM4VXT4_COFAR</name>
<evidence type="ECO:0000313" key="8">
    <source>
        <dbReference type="Proteomes" id="UP001652660"/>
    </source>
</evidence>
<feature type="domain" description="Pus10 N-terminal eukaryotes" evidence="6">
    <location>
        <begin position="125"/>
        <end position="248"/>
    </location>
</feature>
<sequence>MASEVVQDNSGGDERPQISNSAAANVGEEVEELKLLQDAVYALPTYAVKDFFSLGACARCIFRLFGLCQKISSFPSLPTATMNAMLEKNVLGRDRDDNCSGSAERKDSGSQQLSSQTFVLEHAVCRICLGILDYVYHDEKEILVKKDSAYEFARIVAESVKQEHPQIDSFSLEVSLPPVVMDNEQVVRSFMRKKYGSEHWFLQKTLTDCISIKDALKLSILDTLEKLLGTKSNLSTFRIRLTYETSEESRRKPDNEEIDGCKRRKTNMLYTADEKQASETSGSKNFAEHENKQYECTEGFAKDLEGHGSDYLKFQLEKESQPFGLVFLCYRCPIYIGGRYLKYSRNVSQTCWMIEDERMGEASVEEIIGGSILPLCQGDGYKFHAAGREDIDVRMLGTGRPFLVEVQNAHQVPSEELIKEMEMKINSQENKLVGVKNLKILDNKGWALMREGEAEKQKQYAALVWISRPFNDDDSKTLSSLQEMQILQKTPIRVLHRRSPLEREKVIHWMKVEKIAGSCQYFLLHLCTQVCLLCFFFKQIHDLVSEVLVNYCMSWQEVSFTSLSTFIFYWMKFLLLLEHVRRCQS</sequence>
<organism evidence="8 9">
    <name type="scientific">Coffea arabica</name>
    <name type="common">Arabian coffee</name>
    <dbReference type="NCBI Taxonomy" id="13443"/>
    <lineage>
        <taxon>Eukaryota</taxon>
        <taxon>Viridiplantae</taxon>
        <taxon>Streptophyta</taxon>
        <taxon>Embryophyta</taxon>
        <taxon>Tracheophyta</taxon>
        <taxon>Spermatophyta</taxon>
        <taxon>Magnoliopsida</taxon>
        <taxon>eudicotyledons</taxon>
        <taxon>Gunneridae</taxon>
        <taxon>Pentapetalae</taxon>
        <taxon>asterids</taxon>
        <taxon>lamiids</taxon>
        <taxon>Gentianales</taxon>
        <taxon>Rubiaceae</taxon>
        <taxon>Ixoroideae</taxon>
        <taxon>Gardenieae complex</taxon>
        <taxon>Bertiereae - Coffeeae clade</taxon>
        <taxon>Coffeeae</taxon>
        <taxon>Coffea</taxon>
    </lineage>
</organism>
<evidence type="ECO:0000256" key="1">
    <source>
        <dbReference type="ARBA" id="ARBA00009652"/>
    </source>
</evidence>
<dbReference type="GeneID" id="140015569"/>
<dbReference type="PANTHER" id="PTHR21568">
    <property type="entry name" value="TRNA PSEUDOURIDINE SYNTHASE PUS10"/>
    <property type="match status" value="1"/>
</dbReference>
<comment type="similarity">
    <text evidence="1">Belongs to the pseudouridine synthase Pus10 family.</text>
</comment>
<dbReference type="RefSeq" id="XP_071924338.1">
    <property type="nucleotide sequence ID" value="XM_072068237.1"/>
</dbReference>